<dbReference type="InterPro" id="IPR001461">
    <property type="entry name" value="Aspartic_peptidase_A1"/>
</dbReference>
<name>A0AAF0YGA8_9TREE</name>
<dbReference type="GO" id="GO:0006508">
    <property type="term" value="P:proteolysis"/>
    <property type="evidence" value="ECO:0007669"/>
    <property type="project" value="InterPro"/>
</dbReference>
<evidence type="ECO:0000256" key="1">
    <source>
        <dbReference type="ARBA" id="ARBA00007447"/>
    </source>
</evidence>
<dbReference type="PROSITE" id="PS51767">
    <property type="entry name" value="PEPTIDASE_A1"/>
    <property type="match status" value="1"/>
</dbReference>
<dbReference type="GO" id="GO:0004190">
    <property type="term" value="F:aspartic-type endopeptidase activity"/>
    <property type="evidence" value="ECO:0007669"/>
    <property type="project" value="InterPro"/>
</dbReference>
<dbReference type="Gene3D" id="2.40.70.10">
    <property type="entry name" value="Acid Proteases"/>
    <property type="match status" value="1"/>
</dbReference>
<proteinExistence type="inferred from homology"/>
<dbReference type="EMBL" id="CP086719">
    <property type="protein sequence ID" value="WOO84484.1"/>
    <property type="molecule type" value="Genomic_DNA"/>
</dbReference>
<dbReference type="RefSeq" id="XP_062630510.1">
    <property type="nucleotide sequence ID" value="XM_062774526.1"/>
</dbReference>
<feature type="signal peptide" evidence="2">
    <location>
        <begin position="1"/>
        <end position="20"/>
    </location>
</feature>
<dbReference type="InterPro" id="IPR033121">
    <property type="entry name" value="PEPTIDASE_A1"/>
</dbReference>
<dbReference type="Pfam" id="PF00026">
    <property type="entry name" value="Asp"/>
    <property type="match status" value="1"/>
</dbReference>
<reference evidence="4" key="1">
    <citation type="submission" date="2023-10" db="EMBL/GenBank/DDBJ databases">
        <authorList>
            <person name="Noh H."/>
        </authorList>
    </citation>
    <scope>NUCLEOTIDE SEQUENCE</scope>
    <source>
        <strain evidence="4">DUCC4014</strain>
    </source>
</reference>
<dbReference type="PANTHER" id="PTHR47966">
    <property type="entry name" value="BETA-SITE APP-CLEAVING ENZYME, ISOFORM A-RELATED"/>
    <property type="match status" value="1"/>
</dbReference>
<dbReference type="CDD" id="cd05471">
    <property type="entry name" value="pepsin_like"/>
    <property type="match status" value="1"/>
</dbReference>
<feature type="domain" description="Peptidase A1" evidence="3">
    <location>
        <begin position="99"/>
        <end position="197"/>
    </location>
</feature>
<sequence>MTALLTAVLALLLAAPQVAAGDGGPVHLQLLPSRNLARLHPEDVSKAQALRRDIIFRDFERPGNWKRQTGKSDWVVANRANSRYSVLMAFGRLGDKEMDVLIPGYRTPPQDFLIDIDTGSSELWVYDNSCTAVKCGAHSSGFDASKSSTYKDAGVLGEVQYVSSYCRGPAGYDTIGITNGLTGSQRSTVTVNQQLFC</sequence>
<protein>
    <submittedName>
        <fullName evidence="4">Gastricsin</fullName>
    </submittedName>
</protein>
<dbReference type="InterPro" id="IPR034164">
    <property type="entry name" value="Pepsin-like_dom"/>
</dbReference>
<accession>A0AAF0YGA8</accession>
<evidence type="ECO:0000313" key="4">
    <source>
        <dbReference type="EMBL" id="WOO84484.1"/>
    </source>
</evidence>
<dbReference type="Proteomes" id="UP000827549">
    <property type="component" value="Chromosome 6"/>
</dbReference>
<dbReference type="GeneID" id="87811173"/>
<evidence type="ECO:0000313" key="5">
    <source>
        <dbReference type="Proteomes" id="UP000827549"/>
    </source>
</evidence>
<dbReference type="InterPro" id="IPR021109">
    <property type="entry name" value="Peptidase_aspartic_dom_sf"/>
</dbReference>
<evidence type="ECO:0000259" key="3">
    <source>
        <dbReference type="PROSITE" id="PS51767"/>
    </source>
</evidence>
<feature type="chain" id="PRO_5042247787" evidence="2">
    <location>
        <begin position="21"/>
        <end position="197"/>
    </location>
</feature>
<dbReference type="PANTHER" id="PTHR47966:SF51">
    <property type="entry name" value="BETA-SITE APP-CLEAVING ENZYME, ISOFORM A-RELATED"/>
    <property type="match status" value="1"/>
</dbReference>
<dbReference type="SUPFAM" id="SSF50630">
    <property type="entry name" value="Acid proteases"/>
    <property type="match status" value="1"/>
</dbReference>
<keyword evidence="5" id="KW-1185">Reference proteome</keyword>
<organism evidence="4 5">
    <name type="scientific">Vanrija pseudolonga</name>
    <dbReference type="NCBI Taxonomy" id="143232"/>
    <lineage>
        <taxon>Eukaryota</taxon>
        <taxon>Fungi</taxon>
        <taxon>Dikarya</taxon>
        <taxon>Basidiomycota</taxon>
        <taxon>Agaricomycotina</taxon>
        <taxon>Tremellomycetes</taxon>
        <taxon>Trichosporonales</taxon>
        <taxon>Trichosporonaceae</taxon>
        <taxon>Vanrija</taxon>
    </lineage>
</organism>
<gene>
    <name evidence="4" type="primary">PGC_0</name>
    <name evidence="4" type="ORF">LOC62_06G008003</name>
</gene>
<evidence type="ECO:0000256" key="2">
    <source>
        <dbReference type="SAM" id="SignalP"/>
    </source>
</evidence>
<comment type="similarity">
    <text evidence="1">Belongs to the peptidase A1 family.</text>
</comment>
<keyword evidence="2" id="KW-0732">Signal</keyword>
<dbReference type="AlphaFoldDB" id="A0AAF0YGA8"/>